<evidence type="ECO:0000313" key="1">
    <source>
        <dbReference type="EMBL" id="CAG8575027.1"/>
    </source>
</evidence>
<dbReference type="AlphaFoldDB" id="A0A9N9BQX1"/>
<reference evidence="1" key="1">
    <citation type="submission" date="2021-06" db="EMBL/GenBank/DDBJ databases">
        <authorList>
            <person name="Kallberg Y."/>
            <person name="Tangrot J."/>
            <person name="Rosling A."/>
        </authorList>
    </citation>
    <scope>NUCLEOTIDE SEQUENCE</scope>
    <source>
        <strain evidence="1">AZ414A</strain>
    </source>
</reference>
<organism evidence="1 2">
    <name type="scientific">Diversispora eburnea</name>
    <dbReference type="NCBI Taxonomy" id="1213867"/>
    <lineage>
        <taxon>Eukaryota</taxon>
        <taxon>Fungi</taxon>
        <taxon>Fungi incertae sedis</taxon>
        <taxon>Mucoromycota</taxon>
        <taxon>Glomeromycotina</taxon>
        <taxon>Glomeromycetes</taxon>
        <taxon>Diversisporales</taxon>
        <taxon>Diversisporaceae</taxon>
        <taxon>Diversispora</taxon>
    </lineage>
</organism>
<gene>
    <name evidence="1" type="ORF">DEBURN_LOCUS8282</name>
</gene>
<name>A0A9N9BQX1_9GLOM</name>
<protein>
    <submittedName>
        <fullName evidence="1">7574_t:CDS:1</fullName>
    </submittedName>
</protein>
<keyword evidence="2" id="KW-1185">Reference proteome</keyword>
<dbReference type="EMBL" id="CAJVPK010001177">
    <property type="protein sequence ID" value="CAG8575027.1"/>
    <property type="molecule type" value="Genomic_DNA"/>
</dbReference>
<proteinExistence type="predicted"/>
<accession>A0A9N9BQX1</accession>
<evidence type="ECO:0000313" key="2">
    <source>
        <dbReference type="Proteomes" id="UP000789706"/>
    </source>
</evidence>
<dbReference type="Proteomes" id="UP000789706">
    <property type="component" value="Unassembled WGS sequence"/>
</dbReference>
<comment type="caution">
    <text evidence="1">The sequence shown here is derived from an EMBL/GenBank/DDBJ whole genome shotgun (WGS) entry which is preliminary data.</text>
</comment>
<sequence>MVKITNDYFERNPATSSYQSLEEAEAMLYSRPFPTDENPIEHKGDNSVNHFASILNEGSASAFY</sequence>